<dbReference type="GeneID" id="54324702"/>
<feature type="region of interest" description="Disordered" evidence="1">
    <location>
        <begin position="1"/>
        <end position="51"/>
    </location>
</feature>
<comment type="caution">
    <text evidence="2">The sequence shown here is derived from an EMBL/GenBank/DDBJ whole genome shotgun (WGS) entry which is preliminary data.</text>
</comment>
<dbReference type="RefSeq" id="XP_033420694.1">
    <property type="nucleotide sequence ID" value="XM_033566695.1"/>
</dbReference>
<feature type="compositionally biased region" description="Polar residues" evidence="1">
    <location>
        <begin position="35"/>
        <end position="51"/>
    </location>
</feature>
<name>A0A5M9M2R4_9EURO</name>
<dbReference type="Proteomes" id="UP000324241">
    <property type="component" value="Unassembled WGS sequence"/>
</dbReference>
<proteinExistence type="predicted"/>
<evidence type="ECO:0000313" key="2">
    <source>
        <dbReference type="EMBL" id="KAA8641332.1"/>
    </source>
</evidence>
<evidence type="ECO:0000313" key="3">
    <source>
        <dbReference type="Proteomes" id="UP000324241"/>
    </source>
</evidence>
<gene>
    <name evidence="2" type="ORF">ATNIH1004_002000</name>
</gene>
<feature type="compositionally biased region" description="Basic and acidic residues" evidence="1">
    <location>
        <begin position="19"/>
        <end position="28"/>
    </location>
</feature>
<dbReference type="VEuPathDB" id="FungiDB:EYZ11_005324"/>
<protein>
    <submittedName>
        <fullName evidence="2">Uncharacterized protein</fullName>
    </submittedName>
</protein>
<sequence length="117" mass="13632">MTREEQIARMSQTHRHHTRAEPESDFKTSAKWKPSTETPTRNIAPASQSCSLGKFAPDVMAETRSEAQETPAQHPDLFERVDVMIFRTRRFWDKYMALPRKKKLRVWEGLEDAMVLG</sequence>
<dbReference type="EMBL" id="QUQM01000011">
    <property type="protein sequence ID" value="KAA8641332.1"/>
    <property type="molecule type" value="Genomic_DNA"/>
</dbReference>
<evidence type="ECO:0000256" key="1">
    <source>
        <dbReference type="SAM" id="MobiDB-lite"/>
    </source>
</evidence>
<dbReference type="AlphaFoldDB" id="A0A5M9M2R4"/>
<accession>A0A5M9M2R4</accession>
<reference evidence="2 3" key="1">
    <citation type="submission" date="2019-08" db="EMBL/GenBank/DDBJ databases">
        <title>The genome sequence of a newly discovered highly antifungal drug resistant Aspergillus species, Aspergillus tanneri NIH 1004.</title>
        <authorList>
            <person name="Mounaud S."/>
            <person name="Singh I."/>
            <person name="Joardar V."/>
            <person name="Pakala S."/>
            <person name="Pakala S."/>
            <person name="Venepally P."/>
            <person name="Chung J.K."/>
            <person name="Losada L."/>
            <person name="Nierman W.C."/>
        </authorList>
    </citation>
    <scope>NUCLEOTIDE SEQUENCE [LARGE SCALE GENOMIC DNA]</scope>
    <source>
        <strain evidence="2 3">NIH1004</strain>
    </source>
</reference>
<organism evidence="2 3">
    <name type="scientific">Aspergillus tanneri</name>
    <dbReference type="NCBI Taxonomy" id="1220188"/>
    <lineage>
        <taxon>Eukaryota</taxon>
        <taxon>Fungi</taxon>
        <taxon>Dikarya</taxon>
        <taxon>Ascomycota</taxon>
        <taxon>Pezizomycotina</taxon>
        <taxon>Eurotiomycetes</taxon>
        <taxon>Eurotiomycetidae</taxon>
        <taxon>Eurotiales</taxon>
        <taxon>Aspergillaceae</taxon>
        <taxon>Aspergillus</taxon>
        <taxon>Aspergillus subgen. Circumdati</taxon>
    </lineage>
</organism>